<dbReference type="InterPro" id="IPR025202">
    <property type="entry name" value="PLD-like_dom"/>
</dbReference>
<dbReference type="RefSeq" id="WP_216254878.1">
    <property type="nucleotide sequence ID" value="NZ_JAZHFS010000034.1"/>
</dbReference>
<name>A0ABU7UU58_9CLOT</name>
<feature type="compositionally biased region" description="Acidic residues" evidence="1">
    <location>
        <begin position="181"/>
        <end position="190"/>
    </location>
</feature>
<dbReference type="EMBL" id="JAZHFS010000034">
    <property type="protein sequence ID" value="MEF2114945.1"/>
    <property type="molecule type" value="Genomic_DNA"/>
</dbReference>
<feature type="domain" description="PLD phosphodiesterase" evidence="2">
    <location>
        <begin position="81"/>
        <end position="108"/>
    </location>
</feature>
<evidence type="ECO:0000313" key="4">
    <source>
        <dbReference type="Proteomes" id="UP001498469"/>
    </source>
</evidence>
<evidence type="ECO:0000313" key="3">
    <source>
        <dbReference type="EMBL" id="MEF2114945.1"/>
    </source>
</evidence>
<keyword evidence="4" id="KW-1185">Reference proteome</keyword>
<organism evidence="3 4">
    <name type="scientific">Clostridium frigoriphilum</name>
    <dbReference type="NCBI Taxonomy" id="443253"/>
    <lineage>
        <taxon>Bacteria</taxon>
        <taxon>Bacillati</taxon>
        <taxon>Bacillota</taxon>
        <taxon>Clostridia</taxon>
        <taxon>Eubacteriales</taxon>
        <taxon>Clostridiaceae</taxon>
        <taxon>Clostridium</taxon>
    </lineage>
</organism>
<reference evidence="3 4" key="1">
    <citation type="submission" date="2023-11" db="EMBL/GenBank/DDBJ databases">
        <title>Draft genome sequence of a psychrophilic Clostridium strain from permafrost water brine.</title>
        <authorList>
            <person name="Shcherbakova V.A."/>
            <person name="Trubitsyn V.E."/>
            <person name="Zakharyuk A.G."/>
        </authorList>
    </citation>
    <scope>NUCLEOTIDE SEQUENCE [LARGE SCALE GENOMIC DNA]</scope>
    <source>
        <strain evidence="3 4">14F</strain>
    </source>
</reference>
<dbReference type="Proteomes" id="UP001498469">
    <property type="component" value="Unassembled WGS sequence"/>
</dbReference>
<sequence>MKLLITNSKDKGDYLIDTLNKFWYSKWASIATPFFTENAFLDTLIKNKCNIRLIVRLCVVTSPSALEKILHCDNVTIKFYIDQHFHSKIYILNKSLIIVGSSNFTNGGLKNNRRINIGIDKEDECFDGLDSLFEEYWGTAKLLTPEKLEKFRNIIVNHQNDAFKIDNSIAKALKDSLYEESQNEDGTDGGEENKDEMSHRPPLSEEHKRKISEGNIGRKHTPLSEEGKMAQAEAMRNELSKPVVCLNTGIKYSSMKEASKTIYNSTRGYGYISDVCREIKTHYKKKIWRFEEDYRMMTKEEIDRLLSELTKIFEGTTIIKEKRKMSFRAISALISQYKRMGCSFFKIISNSGEEYVYFADYFQKSLNKKLIEDEPVGKSVEDIKDYYESVFNIKIGDAMIVDIIASKKSVFYEFEGEYYKSKQYICNSSNHLSYDDVVTRKDALRLINDKNIKFLGGITVEDIYSSQKKYYYQKNKTIFRYEYDYVNEHIK</sequence>
<accession>A0ABU7UU58</accession>
<feature type="region of interest" description="Disordered" evidence="1">
    <location>
        <begin position="177"/>
        <end position="224"/>
    </location>
</feature>
<evidence type="ECO:0000256" key="1">
    <source>
        <dbReference type="SAM" id="MobiDB-lite"/>
    </source>
</evidence>
<protein>
    <submittedName>
        <fullName evidence="3">Phospholipase D-like domain-containing protein</fullName>
    </submittedName>
</protein>
<dbReference type="PROSITE" id="PS50035">
    <property type="entry name" value="PLD"/>
    <property type="match status" value="1"/>
</dbReference>
<gene>
    <name evidence="3" type="ORF">SJI18_21895</name>
</gene>
<comment type="caution">
    <text evidence="3">The sequence shown here is derived from an EMBL/GenBank/DDBJ whole genome shotgun (WGS) entry which is preliminary data.</text>
</comment>
<feature type="compositionally biased region" description="Basic and acidic residues" evidence="1">
    <location>
        <begin position="191"/>
        <end position="212"/>
    </location>
</feature>
<dbReference type="InterPro" id="IPR001736">
    <property type="entry name" value="PLipase_D/transphosphatidylase"/>
</dbReference>
<dbReference type="Pfam" id="PF13091">
    <property type="entry name" value="PLDc_2"/>
    <property type="match status" value="1"/>
</dbReference>
<proteinExistence type="predicted"/>
<evidence type="ECO:0000259" key="2">
    <source>
        <dbReference type="PROSITE" id="PS50035"/>
    </source>
</evidence>